<evidence type="ECO:0000313" key="2">
    <source>
        <dbReference type="Proteomes" id="UP000215335"/>
    </source>
</evidence>
<reference evidence="1 2" key="1">
    <citation type="journal article" date="2017" name="Curr. Biol.">
        <title>The Evolution of Venom by Co-option of Single-Copy Genes.</title>
        <authorList>
            <person name="Martinson E.O."/>
            <person name="Mrinalini"/>
            <person name="Kelkar Y.D."/>
            <person name="Chang C.H."/>
            <person name="Werren J.H."/>
        </authorList>
    </citation>
    <scope>NUCLEOTIDE SEQUENCE [LARGE SCALE GENOMIC DNA]</scope>
    <source>
        <strain evidence="1 2">Alberta</strain>
        <tissue evidence="1">Whole body</tissue>
    </source>
</reference>
<feature type="non-terminal residue" evidence="1">
    <location>
        <position position="1"/>
    </location>
</feature>
<name>A0A232F4W3_9HYME</name>
<proteinExistence type="predicted"/>
<comment type="caution">
    <text evidence="1">The sequence shown here is derived from an EMBL/GenBank/DDBJ whole genome shotgun (WGS) entry which is preliminary data.</text>
</comment>
<sequence length="126" mass="15052">HEKKKFFVQKINNHENNFFSYGHQSYHFIRHPKILAKDSYLDYSYKSATEYVIQVSFKAPNTPTYAKTSQLTRTPIRRCANKYPSRYITDRQSQNPAEKQLIKIIRSQTISLLHHRPKRSQKQKSH</sequence>
<dbReference type="Proteomes" id="UP000215335">
    <property type="component" value="Unassembled WGS sequence"/>
</dbReference>
<evidence type="ECO:0000313" key="1">
    <source>
        <dbReference type="EMBL" id="OXU25652.1"/>
    </source>
</evidence>
<protein>
    <submittedName>
        <fullName evidence="1">Uncharacterized protein</fullName>
    </submittedName>
</protein>
<organism evidence="1 2">
    <name type="scientific">Trichomalopsis sarcophagae</name>
    <dbReference type="NCBI Taxonomy" id="543379"/>
    <lineage>
        <taxon>Eukaryota</taxon>
        <taxon>Metazoa</taxon>
        <taxon>Ecdysozoa</taxon>
        <taxon>Arthropoda</taxon>
        <taxon>Hexapoda</taxon>
        <taxon>Insecta</taxon>
        <taxon>Pterygota</taxon>
        <taxon>Neoptera</taxon>
        <taxon>Endopterygota</taxon>
        <taxon>Hymenoptera</taxon>
        <taxon>Apocrita</taxon>
        <taxon>Proctotrupomorpha</taxon>
        <taxon>Chalcidoidea</taxon>
        <taxon>Pteromalidae</taxon>
        <taxon>Pteromalinae</taxon>
        <taxon>Trichomalopsis</taxon>
    </lineage>
</organism>
<gene>
    <name evidence="1" type="ORF">TSAR_015864</name>
</gene>
<dbReference type="EMBL" id="NNAY01000976">
    <property type="protein sequence ID" value="OXU25652.1"/>
    <property type="molecule type" value="Genomic_DNA"/>
</dbReference>
<feature type="non-terminal residue" evidence="1">
    <location>
        <position position="126"/>
    </location>
</feature>
<keyword evidence="2" id="KW-1185">Reference proteome</keyword>
<dbReference type="AlphaFoldDB" id="A0A232F4W3"/>
<accession>A0A232F4W3</accession>